<keyword evidence="4" id="KW-0658">Purine biosynthesis</keyword>
<dbReference type="PANTHER" id="PTHR43369">
    <property type="entry name" value="PHOSPHORIBOSYLGLYCINAMIDE FORMYLTRANSFERASE"/>
    <property type="match status" value="1"/>
</dbReference>
<proteinExistence type="predicted"/>
<name>A0A9D1JN40_9BACT</name>
<protein>
    <recommendedName>
        <fullName evidence="2">phosphoribosylglycinamide formyltransferase 1</fullName>
        <ecNumber evidence="2">2.1.2.2</ecNumber>
    </recommendedName>
</protein>
<evidence type="ECO:0000256" key="1">
    <source>
        <dbReference type="ARBA" id="ARBA00005054"/>
    </source>
</evidence>
<feature type="domain" description="Formyl transferase N-terminal" evidence="5">
    <location>
        <begin position="2"/>
        <end position="167"/>
    </location>
</feature>
<dbReference type="EC" id="2.1.2.2" evidence="2"/>
<sequence>MKKLAVLGSGRGDNFEAIAEYFESKDFEITCISDNLNSDIILKAREKGINTKYLPFTETAEYFGVRSFDLIALSDYRQKLSDEILELGRFINIHPALLPAFKGEDAIYRAFHAGVKVSGVTVHQVTSEPDGGKIIAQYPVLIGNTTHFDEFEKEIHSLENILYPRVIETILDDKVFDFTNLFRGHSCGGNCDGCH</sequence>
<dbReference type="GO" id="GO:0006189">
    <property type="term" value="P:'de novo' IMP biosynthetic process"/>
    <property type="evidence" value="ECO:0007669"/>
    <property type="project" value="TreeGrafter"/>
</dbReference>
<dbReference type="Proteomes" id="UP000823928">
    <property type="component" value="Unassembled WGS sequence"/>
</dbReference>
<dbReference type="Gene3D" id="3.40.50.170">
    <property type="entry name" value="Formyl transferase, N-terminal domain"/>
    <property type="match status" value="1"/>
</dbReference>
<dbReference type="PANTHER" id="PTHR43369:SF2">
    <property type="entry name" value="PHOSPHORIBOSYLGLYCINAMIDE FORMYLTRANSFERASE"/>
    <property type="match status" value="1"/>
</dbReference>
<dbReference type="GO" id="GO:0004644">
    <property type="term" value="F:phosphoribosylglycinamide formyltransferase activity"/>
    <property type="evidence" value="ECO:0007669"/>
    <property type="project" value="UniProtKB-EC"/>
</dbReference>
<evidence type="ECO:0000256" key="3">
    <source>
        <dbReference type="ARBA" id="ARBA00022679"/>
    </source>
</evidence>
<dbReference type="Pfam" id="PF00551">
    <property type="entry name" value="Formyl_trans_N"/>
    <property type="match status" value="1"/>
</dbReference>
<reference evidence="6" key="2">
    <citation type="journal article" date="2021" name="PeerJ">
        <title>Extensive microbial diversity within the chicken gut microbiome revealed by metagenomics and culture.</title>
        <authorList>
            <person name="Gilroy R."/>
            <person name="Ravi A."/>
            <person name="Getino M."/>
            <person name="Pursley I."/>
            <person name="Horton D.L."/>
            <person name="Alikhan N.F."/>
            <person name="Baker D."/>
            <person name="Gharbi K."/>
            <person name="Hall N."/>
            <person name="Watson M."/>
            <person name="Adriaenssens E.M."/>
            <person name="Foster-Nyarko E."/>
            <person name="Jarju S."/>
            <person name="Secka A."/>
            <person name="Antonio M."/>
            <person name="Oren A."/>
            <person name="Chaudhuri R.R."/>
            <person name="La Ragione R."/>
            <person name="Hildebrand F."/>
            <person name="Pallen M.J."/>
        </authorList>
    </citation>
    <scope>NUCLEOTIDE SEQUENCE</scope>
    <source>
        <strain evidence="6">6276</strain>
    </source>
</reference>
<dbReference type="EMBL" id="DVIU01000159">
    <property type="protein sequence ID" value="HIS36573.1"/>
    <property type="molecule type" value="Genomic_DNA"/>
</dbReference>
<comment type="caution">
    <text evidence="6">The sequence shown here is derived from an EMBL/GenBank/DDBJ whole genome shotgun (WGS) entry which is preliminary data.</text>
</comment>
<dbReference type="SUPFAM" id="SSF53328">
    <property type="entry name" value="Formyltransferase"/>
    <property type="match status" value="1"/>
</dbReference>
<reference evidence="6" key="1">
    <citation type="submission" date="2020-10" db="EMBL/GenBank/DDBJ databases">
        <authorList>
            <person name="Gilroy R."/>
        </authorList>
    </citation>
    <scope>NUCLEOTIDE SEQUENCE</scope>
    <source>
        <strain evidence="6">6276</strain>
    </source>
</reference>
<dbReference type="InterPro" id="IPR036477">
    <property type="entry name" value="Formyl_transf_N_sf"/>
</dbReference>
<evidence type="ECO:0000313" key="6">
    <source>
        <dbReference type="EMBL" id="HIS36573.1"/>
    </source>
</evidence>
<evidence type="ECO:0000256" key="2">
    <source>
        <dbReference type="ARBA" id="ARBA00012254"/>
    </source>
</evidence>
<dbReference type="AlphaFoldDB" id="A0A9D1JN40"/>
<gene>
    <name evidence="6" type="ORF">IAC10_08090</name>
</gene>
<evidence type="ECO:0000259" key="5">
    <source>
        <dbReference type="Pfam" id="PF00551"/>
    </source>
</evidence>
<evidence type="ECO:0000256" key="4">
    <source>
        <dbReference type="ARBA" id="ARBA00022755"/>
    </source>
</evidence>
<accession>A0A9D1JN40</accession>
<keyword evidence="3" id="KW-0808">Transferase</keyword>
<comment type="pathway">
    <text evidence="1">Purine metabolism; IMP biosynthesis via de novo pathway; N(2)-formyl-N(1)-(5-phospho-D-ribosyl)glycinamide from N(1)-(5-phospho-D-ribosyl)glycinamide (10-formyl THF route): step 1/1.</text>
</comment>
<evidence type="ECO:0000313" key="7">
    <source>
        <dbReference type="Proteomes" id="UP000823928"/>
    </source>
</evidence>
<dbReference type="InterPro" id="IPR002376">
    <property type="entry name" value="Formyl_transf_N"/>
</dbReference>
<dbReference type="GO" id="GO:0005829">
    <property type="term" value="C:cytosol"/>
    <property type="evidence" value="ECO:0007669"/>
    <property type="project" value="TreeGrafter"/>
</dbReference>
<organism evidence="6 7">
    <name type="scientific">Candidatus Scatousia excrementigallinarum</name>
    <dbReference type="NCBI Taxonomy" id="2840935"/>
    <lineage>
        <taxon>Bacteria</taxon>
        <taxon>Candidatus Scatousia</taxon>
    </lineage>
</organism>